<dbReference type="InterPro" id="IPR001002">
    <property type="entry name" value="Chitin-bd_1"/>
</dbReference>
<name>A0A139A923_GONPJ</name>
<feature type="domain" description="Chitin-binding type-1" evidence="5">
    <location>
        <begin position="158"/>
        <end position="202"/>
    </location>
</feature>
<dbReference type="GO" id="GO:0008061">
    <property type="term" value="F:chitin binding"/>
    <property type="evidence" value="ECO:0007669"/>
    <property type="project" value="UniProtKB-UniRule"/>
</dbReference>
<dbReference type="PROSITE" id="PS50941">
    <property type="entry name" value="CHIT_BIND_I_2"/>
    <property type="match status" value="3"/>
</dbReference>
<feature type="disulfide bond" evidence="3">
    <location>
        <begin position="175"/>
        <end position="189"/>
    </location>
</feature>
<feature type="disulfide bond" evidence="3">
    <location>
        <begin position="170"/>
        <end position="182"/>
    </location>
</feature>
<feature type="disulfide bond" evidence="3">
    <location>
        <begin position="107"/>
        <end position="121"/>
    </location>
</feature>
<feature type="disulfide bond" evidence="3">
    <location>
        <begin position="93"/>
        <end position="108"/>
    </location>
</feature>
<dbReference type="Gene3D" id="2.40.40.10">
    <property type="entry name" value="RlpA-like domain"/>
    <property type="match status" value="1"/>
</dbReference>
<dbReference type="InterPro" id="IPR018371">
    <property type="entry name" value="Chitin-binding_1_CS"/>
</dbReference>
<feature type="disulfide bond" evidence="3">
    <location>
        <begin position="102"/>
        <end position="114"/>
    </location>
</feature>
<feature type="disulfide bond" evidence="3">
    <location>
        <begin position="37"/>
        <end position="51"/>
    </location>
</feature>
<dbReference type="InterPro" id="IPR036861">
    <property type="entry name" value="Endochitinase-like_sf"/>
</dbReference>
<evidence type="ECO:0000313" key="7">
    <source>
        <dbReference type="Proteomes" id="UP000070544"/>
    </source>
</evidence>
<evidence type="ECO:0000313" key="6">
    <source>
        <dbReference type="EMBL" id="KXS12965.1"/>
    </source>
</evidence>
<organism evidence="6 7">
    <name type="scientific">Gonapodya prolifera (strain JEL478)</name>
    <name type="common">Monoblepharis prolifera</name>
    <dbReference type="NCBI Taxonomy" id="1344416"/>
    <lineage>
        <taxon>Eukaryota</taxon>
        <taxon>Fungi</taxon>
        <taxon>Fungi incertae sedis</taxon>
        <taxon>Chytridiomycota</taxon>
        <taxon>Chytridiomycota incertae sedis</taxon>
        <taxon>Monoblepharidomycetes</taxon>
        <taxon>Monoblepharidales</taxon>
        <taxon>Gonapodyaceae</taxon>
        <taxon>Gonapodya</taxon>
    </lineage>
</organism>
<comment type="caution">
    <text evidence="3">Lacks conserved residue(s) required for the propagation of feature annotation.</text>
</comment>
<evidence type="ECO:0000256" key="4">
    <source>
        <dbReference type="SAM" id="SignalP"/>
    </source>
</evidence>
<evidence type="ECO:0000256" key="3">
    <source>
        <dbReference type="PROSITE-ProRule" id="PRU00261"/>
    </source>
</evidence>
<proteinExistence type="predicted"/>
<feature type="disulfide bond" evidence="3">
    <location>
        <begin position="32"/>
        <end position="44"/>
    </location>
</feature>
<dbReference type="Proteomes" id="UP000070544">
    <property type="component" value="Unassembled WGS sequence"/>
</dbReference>
<feature type="domain" description="Chitin-binding type-1" evidence="5">
    <location>
        <begin position="21"/>
        <end position="64"/>
    </location>
</feature>
<keyword evidence="2 3" id="KW-1015">Disulfide bond</keyword>
<accession>A0A139A923</accession>
<reference evidence="6 7" key="1">
    <citation type="journal article" date="2015" name="Genome Biol. Evol.">
        <title>Phylogenomic analyses indicate that early fungi evolved digesting cell walls of algal ancestors of land plants.</title>
        <authorList>
            <person name="Chang Y."/>
            <person name="Wang S."/>
            <person name="Sekimoto S."/>
            <person name="Aerts A.L."/>
            <person name="Choi C."/>
            <person name="Clum A."/>
            <person name="LaButti K.M."/>
            <person name="Lindquist E.A."/>
            <person name="Yee Ngan C."/>
            <person name="Ohm R.A."/>
            <person name="Salamov A.A."/>
            <person name="Grigoriev I.V."/>
            <person name="Spatafora J.W."/>
            <person name="Berbee M.L."/>
        </authorList>
    </citation>
    <scope>NUCLEOTIDE SEQUENCE [LARGE SCALE GENOMIC DNA]</scope>
    <source>
        <strain evidence="6 7">JEL478</strain>
    </source>
</reference>
<sequence>MPVSRLLLASLALALVTPALAQNCGSWTGKSCGSGQCCSQYGWCGTTNDYCSAGCQQSFGSCWGAPPPPPPAAAGQAAAQAATGKPPSYDGRCGANNGGTACQNGQCCSQYGWCGTSADHCGSTCQSAFGTCNGGSSSTPAAQSAQTGGNGGGATSTNGMCGGGNGNTKCPSGQCCSQYGYCGNGNAYCGTGCQSGFGTCGGAAAQGAVVPVPAPPPPAAAGAGSFSGRATYYNTRAFGAGGQTTTGIGACGSQLWDSDYAVALNSGQYSQGGWCGVKICIQNPSTGAQTTATVLDLCPECPWGAVDLTPAAFGAINNGNLGMLPSVNWWRC</sequence>
<keyword evidence="7" id="KW-1185">Reference proteome</keyword>
<dbReference type="SUPFAM" id="SSF57016">
    <property type="entry name" value="Plant lectins/antimicrobial peptides"/>
    <property type="match status" value="3"/>
</dbReference>
<dbReference type="EMBL" id="KQ965783">
    <property type="protein sequence ID" value="KXS12965.1"/>
    <property type="molecule type" value="Genomic_DNA"/>
</dbReference>
<keyword evidence="4" id="KW-0732">Signal</keyword>
<dbReference type="SUPFAM" id="SSF50685">
    <property type="entry name" value="Barwin-like endoglucanases"/>
    <property type="match status" value="1"/>
</dbReference>
<dbReference type="Gene3D" id="3.30.60.10">
    <property type="entry name" value="Endochitinase-like"/>
    <property type="match status" value="3"/>
</dbReference>
<dbReference type="PANTHER" id="PTHR47849">
    <property type="entry name" value="CHITIN-BINDING LECTIN 1"/>
    <property type="match status" value="1"/>
</dbReference>
<dbReference type="AlphaFoldDB" id="A0A139A923"/>
<protein>
    <recommendedName>
        <fullName evidence="5">Chitin-binding type-1 domain-containing protein</fullName>
    </recommendedName>
</protein>
<feature type="domain" description="Chitin-binding type-1" evidence="5">
    <location>
        <begin position="90"/>
        <end position="134"/>
    </location>
</feature>
<dbReference type="CDD" id="cd00035">
    <property type="entry name" value="ChtBD1"/>
    <property type="match status" value="2"/>
</dbReference>
<dbReference type="SMART" id="SM00270">
    <property type="entry name" value="ChtBD1"/>
    <property type="match status" value="3"/>
</dbReference>
<dbReference type="Pfam" id="PF00187">
    <property type="entry name" value="Chitin_bind_1"/>
    <property type="match status" value="3"/>
</dbReference>
<feature type="disulfide bond" evidence="3">
    <location>
        <begin position="161"/>
        <end position="176"/>
    </location>
</feature>
<dbReference type="OMA" id="SCCSEYY"/>
<evidence type="ECO:0000256" key="1">
    <source>
        <dbReference type="ARBA" id="ARBA00022669"/>
    </source>
</evidence>
<evidence type="ECO:0000259" key="5">
    <source>
        <dbReference type="PROSITE" id="PS50941"/>
    </source>
</evidence>
<dbReference type="PROSITE" id="PS00026">
    <property type="entry name" value="CHIT_BIND_I_1"/>
    <property type="match status" value="2"/>
</dbReference>
<keyword evidence="1 3" id="KW-0147">Chitin-binding</keyword>
<evidence type="ECO:0000256" key="2">
    <source>
        <dbReference type="ARBA" id="ARBA00023157"/>
    </source>
</evidence>
<feature type="signal peptide" evidence="4">
    <location>
        <begin position="1"/>
        <end position="21"/>
    </location>
</feature>
<feature type="chain" id="PRO_5007296047" description="Chitin-binding type-1 domain-containing protein" evidence="4">
    <location>
        <begin position="22"/>
        <end position="332"/>
    </location>
</feature>
<gene>
    <name evidence="6" type="ORF">M427DRAFT_387679</name>
</gene>
<dbReference type="InterPro" id="IPR036908">
    <property type="entry name" value="RlpA-like_sf"/>
</dbReference>
<dbReference type="OrthoDB" id="5598155at2759"/>
<dbReference type="CDD" id="cd22191">
    <property type="entry name" value="DPBB_RlpA_EXP_N-like"/>
    <property type="match status" value="1"/>
</dbReference>